<comment type="similarity">
    <text evidence="2">Belongs to the VPS54 family.</text>
</comment>
<feature type="domain" description="Vacuolar protein sorting-associated protein 54 C-terminal" evidence="9">
    <location>
        <begin position="634"/>
        <end position="781"/>
    </location>
</feature>
<evidence type="ECO:0000256" key="5">
    <source>
        <dbReference type="ARBA" id="ARBA00023034"/>
    </source>
</evidence>
<dbReference type="GO" id="GO:0005829">
    <property type="term" value="C:cytosol"/>
    <property type="evidence" value="ECO:0007669"/>
    <property type="project" value="GOC"/>
</dbReference>
<feature type="region of interest" description="Disordered" evidence="7">
    <location>
        <begin position="596"/>
        <end position="620"/>
    </location>
</feature>
<evidence type="ECO:0000259" key="9">
    <source>
        <dbReference type="Pfam" id="PF07928"/>
    </source>
</evidence>
<keyword evidence="3" id="KW-0813">Transport</keyword>
<keyword evidence="11" id="KW-1185">Reference proteome</keyword>
<proteinExistence type="inferred from homology"/>
<evidence type="ECO:0000256" key="4">
    <source>
        <dbReference type="ARBA" id="ARBA00022927"/>
    </source>
</evidence>
<feature type="compositionally biased region" description="Polar residues" evidence="7">
    <location>
        <begin position="596"/>
        <end position="618"/>
    </location>
</feature>
<keyword evidence="5" id="KW-0333">Golgi apparatus</keyword>
<feature type="chain" id="PRO_5023808826" evidence="8">
    <location>
        <begin position="22"/>
        <end position="890"/>
    </location>
</feature>
<dbReference type="GO" id="GO:0015031">
    <property type="term" value="P:protein transport"/>
    <property type="evidence" value="ECO:0007669"/>
    <property type="project" value="UniProtKB-KW"/>
</dbReference>
<evidence type="ECO:0000313" key="10">
    <source>
        <dbReference type="EMBL" id="KAA3676440.1"/>
    </source>
</evidence>
<evidence type="ECO:0000256" key="1">
    <source>
        <dbReference type="ARBA" id="ARBA00004601"/>
    </source>
</evidence>
<keyword evidence="6" id="KW-0175">Coiled coil</keyword>
<evidence type="ECO:0000256" key="2">
    <source>
        <dbReference type="ARBA" id="ARBA00009150"/>
    </source>
</evidence>
<feature type="signal peptide" evidence="8">
    <location>
        <begin position="1"/>
        <end position="21"/>
    </location>
</feature>
<dbReference type="EMBL" id="QNGE01001982">
    <property type="protein sequence ID" value="KAA3676440.1"/>
    <property type="molecule type" value="Genomic_DNA"/>
</dbReference>
<dbReference type="InterPro" id="IPR012501">
    <property type="entry name" value="Vps54_C"/>
</dbReference>
<name>A0A5J4NMG8_9TREM</name>
<organism evidence="10 11">
    <name type="scientific">Paragonimus westermani</name>
    <dbReference type="NCBI Taxonomy" id="34504"/>
    <lineage>
        <taxon>Eukaryota</taxon>
        <taxon>Metazoa</taxon>
        <taxon>Spiralia</taxon>
        <taxon>Lophotrochozoa</taxon>
        <taxon>Platyhelminthes</taxon>
        <taxon>Trematoda</taxon>
        <taxon>Digenea</taxon>
        <taxon>Plagiorchiida</taxon>
        <taxon>Troglotremata</taxon>
        <taxon>Troglotrematidae</taxon>
        <taxon>Paragonimus</taxon>
    </lineage>
</organism>
<evidence type="ECO:0000256" key="8">
    <source>
        <dbReference type="SAM" id="SignalP"/>
    </source>
</evidence>
<keyword evidence="8" id="KW-0732">Signal</keyword>
<evidence type="ECO:0000256" key="7">
    <source>
        <dbReference type="SAM" id="MobiDB-lite"/>
    </source>
</evidence>
<dbReference type="AlphaFoldDB" id="A0A5J4NMG8"/>
<dbReference type="Gene3D" id="1.20.1280.130">
    <property type="match status" value="1"/>
</dbReference>
<evidence type="ECO:0000313" key="11">
    <source>
        <dbReference type="Proteomes" id="UP000324629"/>
    </source>
</evidence>
<dbReference type="PANTHER" id="PTHR12965">
    <property type="entry name" value="VACUOLAR PROTEIN SORTING 54"/>
    <property type="match status" value="1"/>
</dbReference>
<feature type="region of interest" description="Disordered" evidence="7">
    <location>
        <begin position="489"/>
        <end position="512"/>
    </location>
</feature>
<dbReference type="GO" id="GO:0042147">
    <property type="term" value="P:retrograde transport, endosome to Golgi"/>
    <property type="evidence" value="ECO:0007669"/>
    <property type="project" value="InterPro"/>
</dbReference>
<keyword evidence="4" id="KW-0653">Protein transport</keyword>
<dbReference type="Proteomes" id="UP000324629">
    <property type="component" value="Unassembled WGS sequence"/>
</dbReference>
<sequence length="890" mass="100222">MFTHLPFCLAVSLPARWGVLQSVVNLPAVLNDPYYRQVDIFSRTWGDQFERAEVTPLSRLPAIHEKDFADYLTKLSSRVNRKHVPSSPRANVLLQAVRSSAPFRSHPTYSTSATIHSDPADHLRSSSLDVIPPMFFDLDFNLQQCKTFCQVIPFHSRPLPTDRVTQDLTKFAFPLDHHVPSADHTRRQQQQQQHDFSVQHERLVHYLDIVEVHLADHVSKKSSIFFEAVCCHDVVRDQLSDALDQIKLVRNDFCAALDLVASTQDLLVLSSSTSGEHLHVTSDSANSQFRQLTCLRHLNAQLTEISRFVRHMIEAEFEAALCQFMEPRASCSQISIKERLRHLSNEAWLQLIADRCTELQSLLSRAEEAASIFRETMHRCMVQAGYRTFDLGGSDALAVPDLSLTMVKHLTEQLRSAILSASENAQKHIVDLVSVRLSASSLTDAVNVSAETSPRNATDNKLGPNEFAQLVSILERFQEFLIKSTWSEKSSEPDCSNHNGSTTLSDDENDTDGVGEQCIDRPGPARTTVPHPSGPLTRLLIRLTRSCVTHFHTERADKLETALNQERWHTVPVPFRIQQLADRTFGTYLQNGLKSIPTSPQPSSVARINSSKSATTISNDHETSMSTGLLLDGERFVVVGTVLLLLPIIADYADLAKRLPCQPWSVIEVTSRLADLLNSFNSRTCQLVLGAEARRTADLPTISARNLALASRSLQLVLYCITIMRTHFESLLDSNKNHRTAVEYSVPKERRQHNVLQHVENLFREHVDQINDKLFNLLSNRIQDRLSVWVVRPPTPSAELRAICRALSRLCEMNADVMPSDQLTPILLRAHNEFKTQLRHRLSELAVVADGGPKQSLVDSELTYYMNQLRSLTPQLSTFSDDFADVWPTS</sequence>
<dbReference type="PANTHER" id="PTHR12965:SF0">
    <property type="entry name" value="VACUOLAR PROTEIN SORTING-ASSOCIATED PROTEIN 54"/>
    <property type="match status" value="1"/>
</dbReference>
<dbReference type="Pfam" id="PF07928">
    <property type="entry name" value="Vps54"/>
    <property type="match status" value="1"/>
</dbReference>
<comment type="caution">
    <text evidence="10">The sequence shown here is derived from an EMBL/GenBank/DDBJ whole genome shotgun (WGS) entry which is preliminary data.</text>
</comment>
<gene>
    <name evidence="10" type="ORF">DEA37_0013601</name>
</gene>
<reference evidence="10 11" key="1">
    <citation type="journal article" date="2019" name="Gigascience">
        <title>Whole-genome sequence of the oriental lung fluke Paragonimus westermani.</title>
        <authorList>
            <person name="Oey H."/>
            <person name="Zakrzewski M."/>
            <person name="Narain K."/>
            <person name="Devi K.R."/>
            <person name="Agatsuma T."/>
            <person name="Nawaratna S."/>
            <person name="Gobert G.N."/>
            <person name="Jones M.K."/>
            <person name="Ragan M.A."/>
            <person name="McManus D.P."/>
            <person name="Krause L."/>
        </authorList>
    </citation>
    <scope>NUCLEOTIDE SEQUENCE [LARGE SCALE GENOMIC DNA]</scope>
    <source>
        <strain evidence="10 11">IND2009</strain>
    </source>
</reference>
<dbReference type="GO" id="GO:0006896">
    <property type="term" value="P:Golgi to vacuole transport"/>
    <property type="evidence" value="ECO:0007669"/>
    <property type="project" value="TreeGrafter"/>
</dbReference>
<feature type="compositionally biased region" description="Polar residues" evidence="7">
    <location>
        <begin position="489"/>
        <end position="504"/>
    </location>
</feature>
<dbReference type="GO" id="GO:0019905">
    <property type="term" value="F:syntaxin binding"/>
    <property type="evidence" value="ECO:0007669"/>
    <property type="project" value="TreeGrafter"/>
</dbReference>
<evidence type="ECO:0000256" key="6">
    <source>
        <dbReference type="ARBA" id="ARBA00023054"/>
    </source>
</evidence>
<protein>
    <submittedName>
        <fullName evidence="10">Vacuolar protein sorting-associated protein 54</fullName>
    </submittedName>
</protein>
<accession>A0A5J4NMG8</accession>
<comment type="subcellular location">
    <subcellularLocation>
        <location evidence="1">Golgi apparatus</location>
        <location evidence="1">trans-Golgi network</location>
    </subcellularLocation>
</comment>
<dbReference type="InterPro" id="IPR039745">
    <property type="entry name" value="Vps54"/>
</dbReference>
<dbReference type="GO" id="GO:0000938">
    <property type="term" value="C:GARP complex"/>
    <property type="evidence" value="ECO:0007669"/>
    <property type="project" value="InterPro"/>
</dbReference>
<evidence type="ECO:0000256" key="3">
    <source>
        <dbReference type="ARBA" id="ARBA00022448"/>
    </source>
</evidence>